<dbReference type="EMBL" id="QOKV01000027">
    <property type="protein sequence ID" value="KAA0678491.1"/>
    <property type="molecule type" value="Genomic_DNA"/>
</dbReference>
<evidence type="ECO:0000313" key="1">
    <source>
        <dbReference type="EMBL" id="KAA0678491.1"/>
    </source>
</evidence>
<evidence type="ECO:0000313" key="2">
    <source>
        <dbReference type="Proteomes" id="UP000476837"/>
    </source>
</evidence>
<dbReference type="RefSeq" id="WP_149167664.1">
    <property type="nucleotide sequence ID" value="NZ_QOKV01000027.1"/>
</dbReference>
<dbReference type="PANTHER" id="PTHR34235">
    <property type="entry name" value="SLR1203 PROTEIN-RELATED"/>
    <property type="match status" value="1"/>
</dbReference>
<dbReference type="PANTHER" id="PTHR34235:SF4">
    <property type="entry name" value="SLR0291 PROTEIN"/>
    <property type="match status" value="1"/>
</dbReference>
<dbReference type="Gene3D" id="1.20.1220.20">
    <property type="entry name" value="Uncharcterised protein PF01724"/>
    <property type="match status" value="1"/>
</dbReference>
<gene>
    <name evidence="1" type="ORF">DS837_27520</name>
</gene>
<accession>A0A6L3AT51</accession>
<organism evidence="1 2">
    <name type="scientific">Azospirillum brasilense</name>
    <dbReference type="NCBI Taxonomy" id="192"/>
    <lineage>
        <taxon>Bacteria</taxon>
        <taxon>Pseudomonadati</taxon>
        <taxon>Pseudomonadota</taxon>
        <taxon>Alphaproteobacteria</taxon>
        <taxon>Rhodospirillales</taxon>
        <taxon>Azospirillaceae</taxon>
        <taxon>Azospirillum</taxon>
    </lineage>
</organism>
<name>A0A6L3AT51_AZOBR</name>
<sequence length="160" mass="17921">MPDGRLYDTDWYAWTLEQAAALRRMAETRVNSELDLENLAEEVESLGRSQESALVSALTHVIEHLLKLEHSPAPAPRNKWMLSVVEQRGRAVYALEDSGTLARRAPDLLPKAWKQGHRLAVKALELFDGVAPEALPTDCPYNLAQILDDDFIPANRHGLD</sequence>
<reference evidence="1 2" key="1">
    <citation type="submission" date="2018-07" db="EMBL/GenBank/DDBJ databases">
        <title>Genome sequence of Roseomonas fauriae ATCC 49958.</title>
        <authorList>
            <person name="Sant'Anna F.H."/>
            <person name="Baldani J.I."/>
            <person name="Zilli J.E."/>
            <person name="Reis V.M."/>
            <person name="Hartmann A."/>
            <person name="Cruz L."/>
            <person name="de Souza E.M."/>
            <person name="de Oliveira Pedrosa F."/>
            <person name="Passaglia L.M.P."/>
        </authorList>
    </citation>
    <scope>NUCLEOTIDE SEQUENCE [LARGE SCALE GENOMIC DNA]</scope>
    <source>
        <strain evidence="1 2">ATCC 49958</strain>
    </source>
</reference>
<comment type="caution">
    <text evidence="1">The sequence shown here is derived from an EMBL/GenBank/DDBJ whole genome shotgun (WGS) entry which is preliminary data.</text>
</comment>
<proteinExistence type="predicted"/>
<dbReference type="InterPro" id="IPR002636">
    <property type="entry name" value="DUF29"/>
</dbReference>
<dbReference type="AlphaFoldDB" id="A0A6L3AT51"/>
<dbReference type="Proteomes" id="UP000476837">
    <property type="component" value="Unassembled WGS sequence"/>
</dbReference>
<dbReference type="Pfam" id="PF01724">
    <property type="entry name" value="DUF29"/>
    <property type="match status" value="1"/>
</dbReference>
<protein>
    <submittedName>
        <fullName evidence="1">DUF29 domain-containing protein</fullName>
    </submittedName>
</protein>